<feature type="region of interest" description="Disordered" evidence="1">
    <location>
        <begin position="1"/>
        <end position="21"/>
    </location>
</feature>
<feature type="compositionally biased region" description="Low complexity" evidence="1">
    <location>
        <begin position="1"/>
        <end position="20"/>
    </location>
</feature>
<keyword evidence="3" id="KW-1185">Reference proteome</keyword>
<gene>
    <name evidence="2" type="ORF">SAMN04487820_109127</name>
</gene>
<accession>A0A1G9CWP6</accession>
<name>A0A1G9CWP6_ACTMZ</name>
<reference evidence="3" key="1">
    <citation type="submission" date="2016-10" db="EMBL/GenBank/DDBJ databases">
        <authorList>
            <person name="Varghese N."/>
            <person name="Submissions S."/>
        </authorList>
    </citation>
    <scope>NUCLEOTIDE SEQUENCE [LARGE SCALE GENOMIC DNA]</scope>
    <source>
        <strain evidence="3">DSM 45460</strain>
    </source>
</reference>
<organism evidence="2 3">
    <name type="scientific">Actinopolyspora mzabensis</name>
    <dbReference type="NCBI Taxonomy" id="995066"/>
    <lineage>
        <taxon>Bacteria</taxon>
        <taxon>Bacillati</taxon>
        <taxon>Actinomycetota</taxon>
        <taxon>Actinomycetes</taxon>
        <taxon>Actinopolysporales</taxon>
        <taxon>Actinopolysporaceae</taxon>
        <taxon>Actinopolyspora</taxon>
    </lineage>
</organism>
<evidence type="ECO:0000313" key="2">
    <source>
        <dbReference type="EMBL" id="SDK56079.1"/>
    </source>
</evidence>
<dbReference type="Proteomes" id="UP000199213">
    <property type="component" value="Unassembled WGS sequence"/>
</dbReference>
<evidence type="ECO:0000313" key="3">
    <source>
        <dbReference type="Proteomes" id="UP000199213"/>
    </source>
</evidence>
<dbReference type="EMBL" id="FNFM01000009">
    <property type="protein sequence ID" value="SDK56079.1"/>
    <property type="molecule type" value="Genomic_DNA"/>
</dbReference>
<evidence type="ECO:0000256" key="1">
    <source>
        <dbReference type="SAM" id="MobiDB-lite"/>
    </source>
</evidence>
<proteinExistence type="predicted"/>
<sequence>MTRTSMASTVSASSSKSSVRPWRGFVERAPSGVRFEFVPSRLADGVGGEAARGSVGGPVWIDLFRLFRAEPCWFPIFPVVGRASERVKDWSIP</sequence>
<protein>
    <submittedName>
        <fullName evidence="2">Uncharacterized protein</fullName>
    </submittedName>
</protein>
<dbReference type="AlphaFoldDB" id="A0A1G9CWP6"/>